<dbReference type="EMBL" id="JALLPB020000187">
    <property type="protein sequence ID" value="KAL3815673.1"/>
    <property type="molecule type" value="Genomic_DNA"/>
</dbReference>
<feature type="compositionally biased region" description="Low complexity" evidence="1">
    <location>
        <begin position="152"/>
        <end position="181"/>
    </location>
</feature>
<comment type="caution">
    <text evidence="2">The sequence shown here is derived from an EMBL/GenBank/DDBJ whole genome shotgun (WGS) entry which is preliminary data.</text>
</comment>
<sequence>MIGSDVDAVGGQEIFDVRCGEEGEGDNAIMIPPPPSSSPSLAEGDDHNDSRDNKVATIKRLAKLGQWRTPPLPAFATTSAPSNVVNSTALPLPATAEEYARMLRDAYERGAEAGARVASATGGTTASDAAFVGIQYATNEPHHNHNHHHHPTTTTTTTSMSMEAAASAPAVATPSSSSVAAGGKARRPRRDDGANDARIGGDAIGGNGKYSSFLPPAAVPSYTSTLSSASSSSSMVAHRPLAQHKCASMPEMSSYNHDRSTNDPLLSSLSRRHNNVSNDEEDKRRKRLARNRASARLRRLKKKNLVDSYEGEVGILETSLSKLRSHKWGGNDMSANDHEVLIEALSMERGQQPLTPEGRRELIQSILSQQREQVANLLECQMENWLLCSMANADDGGGGTKNDEMSQIASELRSLLDLDQDQISDIKRCSGGIVDEVGDLFKVDDCLNSIQTNSWLLDEGVDEVANQLTSVLNQTQLSKFLLWSDHNAESIEGLDYVNARGGVRGGDVGPPFEFGVDEGLAEGD</sequence>
<dbReference type="Gene3D" id="1.20.5.170">
    <property type="match status" value="1"/>
</dbReference>
<accession>A0ABD3RS07</accession>
<gene>
    <name evidence="2" type="ORF">ACHAXA_006566</name>
</gene>
<organism evidence="2 3">
    <name type="scientific">Cyclostephanos tholiformis</name>
    <dbReference type="NCBI Taxonomy" id="382380"/>
    <lineage>
        <taxon>Eukaryota</taxon>
        <taxon>Sar</taxon>
        <taxon>Stramenopiles</taxon>
        <taxon>Ochrophyta</taxon>
        <taxon>Bacillariophyta</taxon>
        <taxon>Coscinodiscophyceae</taxon>
        <taxon>Thalassiosirophycidae</taxon>
        <taxon>Stephanodiscales</taxon>
        <taxon>Stephanodiscaceae</taxon>
        <taxon>Cyclostephanos</taxon>
    </lineage>
</organism>
<dbReference type="AlphaFoldDB" id="A0ABD3RS07"/>
<feature type="region of interest" description="Disordered" evidence="1">
    <location>
        <begin position="139"/>
        <end position="210"/>
    </location>
</feature>
<evidence type="ECO:0008006" key="4">
    <source>
        <dbReference type="Google" id="ProtNLM"/>
    </source>
</evidence>
<dbReference type="Proteomes" id="UP001530377">
    <property type="component" value="Unassembled WGS sequence"/>
</dbReference>
<protein>
    <recommendedName>
        <fullName evidence="4">BZIP domain-containing protein</fullName>
    </recommendedName>
</protein>
<keyword evidence="3" id="KW-1185">Reference proteome</keyword>
<evidence type="ECO:0000313" key="3">
    <source>
        <dbReference type="Proteomes" id="UP001530377"/>
    </source>
</evidence>
<reference evidence="2 3" key="1">
    <citation type="submission" date="2024-10" db="EMBL/GenBank/DDBJ databases">
        <title>Updated reference genomes for cyclostephanoid diatoms.</title>
        <authorList>
            <person name="Roberts W.R."/>
            <person name="Alverson A.J."/>
        </authorList>
    </citation>
    <scope>NUCLEOTIDE SEQUENCE [LARGE SCALE GENOMIC DNA]</scope>
    <source>
        <strain evidence="2 3">AJA228-03</strain>
    </source>
</reference>
<feature type="compositionally biased region" description="Basic residues" evidence="1">
    <location>
        <begin position="284"/>
        <end position="294"/>
    </location>
</feature>
<name>A0ABD3RS07_9STRA</name>
<feature type="region of interest" description="Disordered" evidence="1">
    <location>
        <begin position="20"/>
        <end position="52"/>
    </location>
</feature>
<evidence type="ECO:0000256" key="1">
    <source>
        <dbReference type="SAM" id="MobiDB-lite"/>
    </source>
</evidence>
<dbReference type="InterPro" id="IPR046347">
    <property type="entry name" value="bZIP_sf"/>
</dbReference>
<feature type="region of interest" description="Disordered" evidence="1">
    <location>
        <begin position="251"/>
        <end position="294"/>
    </location>
</feature>
<dbReference type="SUPFAM" id="SSF57959">
    <property type="entry name" value="Leucine zipper domain"/>
    <property type="match status" value="1"/>
</dbReference>
<evidence type="ECO:0000313" key="2">
    <source>
        <dbReference type="EMBL" id="KAL3815673.1"/>
    </source>
</evidence>
<proteinExistence type="predicted"/>